<dbReference type="SUPFAM" id="SSF82784">
    <property type="entry name" value="OsmC-like"/>
    <property type="match status" value="1"/>
</dbReference>
<dbReference type="InterPro" id="IPR036102">
    <property type="entry name" value="OsmC/Ohrsf"/>
</dbReference>
<evidence type="ECO:0000313" key="2">
    <source>
        <dbReference type="Proteomes" id="UP000317209"/>
    </source>
</evidence>
<keyword evidence="2" id="KW-1185">Reference proteome</keyword>
<dbReference type="Proteomes" id="UP000317209">
    <property type="component" value="Unassembled WGS sequence"/>
</dbReference>
<dbReference type="Gene3D" id="3.30.300.20">
    <property type="match status" value="1"/>
</dbReference>
<dbReference type="PANTHER" id="PTHR42830:SF2">
    <property type="entry name" value="OSMC_OHR FAMILY PROTEIN"/>
    <property type="match status" value="1"/>
</dbReference>
<comment type="caution">
    <text evidence="1">The sequence shown here is derived from an EMBL/GenBank/DDBJ whole genome shotgun (WGS) entry which is preliminary data.</text>
</comment>
<protein>
    <submittedName>
        <fullName evidence="1">Organic hydroperoxide reductase OsmC/OhrA</fullName>
    </submittedName>
</protein>
<dbReference type="EMBL" id="VFOX01000001">
    <property type="protein sequence ID" value="TQL86503.1"/>
    <property type="molecule type" value="Genomic_DNA"/>
</dbReference>
<reference evidence="1 2" key="1">
    <citation type="submission" date="2019-06" db="EMBL/GenBank/DDBJ databases">
        <title>Sequencing the genomes of 1000 actinobacteria strains.</title>
        <authorList>
            <person name="Klenk H.-P."/>
        </authorList>
    </citation>
    <scope>NUCLEOTIDE SEQUENCE [LARGE SCALE GENOMIC DNA]</scope>
    <source>
        <strain evidence="1 2">DSM 20169</strain>
    </source>
</reference>
<dbReference type="AlphaFoldDB" id="A0A543BNX6"/>
<dbReference type="Pfam" id="PF02566">
    <property type="entry name" value="OsmC"/>
    <property type="match status" value="1"/>
</dbReference>
<dbReference type="RefSeq" id="WP_141872352.1">
    <property type="nucleotide sequence ID" value="NZ_VFOX01000001.1"/>
</dbReference>
<dbReference type="InterPro" id="IPR003718">
    <property type="entry name" value="OsmC/Ohr_fam"/>
</dbReference>
<evidence type="ECO:0000313" key="1">
    <source>
        <dbReference type="EMBL" id="TQL86503.1"/>
    </source>
</evidence>
<dbReference type="PANTHER" id="PTHR42830">
    <property type="entry name" value="OSMOTICALLY INDUCIBLE FAMILY PROTEIN"/>
    <property type="match status" value="1"/>
</dbReference>
<proteinExistence type="predicted"/>
<dbReference type="InterPro" id="IPR015946">
    <property type="entry name" value="KH_dom-like_a/b"/>
</dbReference>
<sequence>MAAHPTPHVLGEHHYALTSTWTGNAGSGTSGYRDYRRDVTIEVQGKPDLLASADKPFRGDSARWNPEDLLLASLSECHLLSYLHACVTAGVVVVSYRDQATGLMRENGAGGGAFVEVMLRPEVVVADASMVEAAERAHAQANEWCFIANSMNFPVRHEATVTAQA</sequence>
<accession>A0A543BNX6</accession>
<gene>
    <name evidence="1" type="ORF">FB560_2163</name>
</gene>
<dbReference type="OrthoDB" id="9795405at2"/>
<name>A0A543BNX6_9MICO</name>
<dbReference type="InterPro" id="IPR052707">
    <property type="entry name" value="OsmC_Ohr_Peroxiredoxin"/>
</dbReference>
<organism evidence="1 2">
    <name type="scientific">Microbacterium saperdae</name>
    <dbReference type="NCBI Taxonomy" id="69368"/>
    <lineage>
        <taxon>Bacteria</taxon>
        <taxon>Bacillati</taxon>
        <taxon>Actinomycetota</taxon>
        <taxon>Actinomycetes</taxon>
        <taxon>Micrococcales</taxon>
        <taxon>Microbacteriaceae</taxon>
        <taxon>Microbacterium</taxon>
    </lineage>
</organism>